<dbReference type="OrthoDB" id="8482at2157"/>
<dbReference type="RefSeq" id="WP_159525724.1">
    <property type="nucleotide sequence ID" value="NZ_WUUU01000030.1"/>
</dbReference>
<dbReference type="Pfam" id="PF24042">
    <property type="entry name" value="DUF7351"/>
    <property type="match status" value="1"/>
</dbReference>
<dbReference type="Proteomes" id="UP000471521">
    <property type="component" value="Unassembled WGS sequence"/>
</dbReference>
<feature type="domain" description="DUF7347" evidence="1">
    <location>
        <begin position="9"/>
        <end position="87"/>
    </location>
</feature>
<dbReference type="InterPro" id="IPR055771">
    <property type="entry name" value="DUF7347"/>
</dbReference>
<keyword evidence="4" id="KW-1185">Reference proteome</keyword>
<feature type="domain" description="DUF7351" evidence="2">
    <location>
        <begin position="106"/>
        <end position="279"/>
    </location>
</feature>
<organism evidence="3 4">
    <name type="scientific">Halobacterium bonnevillei</name>
    <dbReference type="NCBI Taxonomy" id="2692200"/>
    <lineage>
        <taxon>Archaea</taxon>
        <taxon>Methanobacteriati</taxon>
        <taxon>Methanobacteriota</taxon>
        <taxon>Stenosarchaea group</taxon>
        <taxon>Halobacteria</taxon>
        <taxon>Halobacteriales</taxon>
        <taxon>Halobacteriaceae</taxon>
        <taxon>Halobacterium</taxon>
    </lineage>
</organism>
<dbReference type="AlphaFoldDB" id="A0A6B0SGP5"/>
<evidence type="ECO:0000259" key="1">
    <source>
        <dbReference type="Pfam" id="PF24038"/>
    </source>
</evidence>
<evidence type="ECO:0008006" key="5">
    <source>
        <dbReference type="Google" id="ProtNLM"/>
    </source>
</evidence>
<dbReference type="Gene3D" id="1.10.10.10">
    <property type="entry name" value="Winged helix-like DNA-binding domain superfamily/Winged helix DNA-binding domain"/>
    <property type="match status" value="1"/>
</dbReference>
<dbReference type="Pfam" id="PF24038">
    <property type="entry name" value="DUF7347"/>
    <property type="match status" value="1"/>
</dbReference>
<proteinExistence type="predicted"/>
<sequence>MSDRDTDAADAFDVLSDASRVAILRELADRTHVVDESTVEFSDLRRAVGFDDAGRFNYHLGKLQDQFVVKRDGGYAPTAVGLKAIGSIESGTYTADLEPRPGTVDYDCPACGDQLAATYENQVVTVECENGDDVFVETSVPPATAAGSTIQDIVSFVVGDLQRDVEAVADGVCPICSGSMELEHFERADDGHLRARSECLSCWMAAELPVGALVVRHPAVVSLYYDHGVDVRRQFLTDLEFVGARGDAEFVADDQSVVELTVGVEGDEVTLRVHEDFTVETT</sequence>
<reference evidence="3 4" key="1">
    <citation type="submission" date="2019-12" db="EMBL/GenBank/DDBJ databases">
        <title>Isolation and characterization of three novel carbon monoxide-oxidizing members of Halobacteria from salione crusts and soils.</title>
        <authorList>
            <person name="Myers M.R."/>
            <person name="King G.M."/>
        </authorList>
    </citation>
    <scope>NUCLEOTIDE SEQUENCE [LARGE SCALE GENOMIC DNA]</scope>
    <source>
        <strain evidence="3 4">PCN9</strain>
    </source>
</reference>
<name>A0A6B0SGP5_9EURY</name>
<accession>A0A6B0SGP5</accession>
<dbReference type="InterPro" id="IPR055775">
    <property type="entry name" value="DUF7351"/>
</dbReference>
<evidence type="ECO:0000313" key="3">
    <source>
        <dbReference type="EMBL" id="MXR20167.1"/>
    </source>
</evidence>
<gene>
    <name evidence="3" type="ORF">GRX66_05955</name>
</gene>
<comment type="caution">
    <text evidence="3">The sequence shown here is derived from an EMBL/GenBank/DDBJ whole genome shotgun (WGS) entry which is preliminary data.</text>
</comment>
<protein>
    <recommendedName>
        <fullName evidence="5">ArsR family transcriptional regulator</fullName>
    </recommendedName>
</protein>
<dbReference type="InterPro" id="IPR036388">
    <property type="entry name" value="WH-like_DNA-bd_sf"/>
</dbReference>
<dbReference type="EMBL" id="WUUU01000030">
    <property type="protein sequence ID" value="MXR20167.1"/>
    <property type="molecule type" value="Genomic_DNA"/>
</dbReference>
<evidence type="ECO:0000313" key="4">
    <source>
        <dbReference type="Proteomes" id="UP000471521"/>
    </source>
</evidence>
<evidence type="ECO:0000259" key="2">
    <source>
        <dbReference type="Pfam" id="PF24042"/>
    </source>
</evidence>